<gene>
    <name evidence="1" type="ORF">ACJ73_02562</name>
</gene>
<dbReference type="VEuPathDB" id="FungiDB:ACJ73_02562"/>
<organism evidence="1 2">
    <name type="scientific">Blastomyces percursus</name>
    <dbReference type="NCBI Taxonomy" id="1658174"/>
    <lineage>
        <taxon>Eukaryota</taxon>
        <taxon>Fungi</taxon>
        <taxon>Dikarya</taxon>
        <taxon>Ascomycota</taxon>
        <taxon>Pezizomycotina</taxon>
        <taxon>Eurotiomycetes</taxon>
        <taxon>Eurotiomycetidae</taxon>
        <taxon>Onygenales</taxon>
        <taxon>Ajellomycetaceae</taxon>
        <taxon>Blastomyces</taxon>
    </lineage>
</organism>
<dbReference type="EMBL" id="LGTZ01000278">
    <property type="protein sequence ID" value="OJD26061.1"/>
    <property type="molecule type" value="Genomic_DNA"/>
</dbReference>
<dbReference type="PANTHER" id="PTHR21310:SF37">
    <property type="entry name" value="AMINOGLYCOSIDE PHOSPHOTRANSFERASE DOMAIN-CONTAINING PROTEIN"/>
    <property type="match status" value="1"/>
</dbReference>
<name>A0A1J9REI4_9EURO</name>
<accession>A0A1J9REI4</accession>
<sequence>MKRWVKQLLATSPENLAMELASEHLGRRAKQASDTFNVCYRVQFHGDTAEVIVRLSSLGRPIFRAEKVANEVAVLHYLRRHNAIPVPEVYGSGKTWTRLYIVLAYIEAIPLSNILRVSKMKGQPLLNPEISERGQRKAYQDLRETPNPEKKALAQFSGISGASSSLNSASV</sequence>
<dbReference type="InterPro" id="IPR051678">
    <property type="entry name" value="AGP_Transferase"/>
</dbReference>
<evidence type="ECO:0000313" key="1">
    <source>
        <dbReference type="EMBL" id="OJD26061.1"/>
    </source>
</evidence>
<proteinExistence type="predicted"/>
<dbReference type="STRING" id="1658174.A0A1J9REI4"/>
<dbReference type="Gene3D" id="3.30.200.20">
    <property type="entry name" value="Phosphorylase Kinase, domain 1"/>
    <property type="match status" value="1"/>
</dbReference>
<keyword evidence="2" id="KW-1185">Reference proteome</keyword>
<dbReference type="OrthoDB" id="4132742at2759"/>
<dbReference type="PANTHER" id="PTHR21310">
    <property type="entry name" value="AMINOGLYCOSIDE PHOSPHOTRANSFERASE-RELATED-RELATED"/>
    <property type="match status" value="1"/>
</dbReference>
<dbReference type="Proteomes" id="UP000242791">
    <property type="component" value="Unassembled WGS sequence"/>
</dbReference>
<dbReference type="InterPro" id="IPR011009">
    <property type="entry name" value="Kinase-like_dom_sf"/>
</dbReference>
<reference evidence="1 2" key="1">
    <citation type="submission" date="2015-08" db="EMBL/GenBank/DDBJ databases">
        <title>Emmonsia species relationships and genome sequence.</title>
        <authorList>
            <person name="Cuomo C.A."/>
            <person name="Schwartz I.S."/>
            <person name="Kenyon C."/>
            <person name="De Hoog G.S."/>
            <person name="Govender N.P."/>
            <person name="Botha A."/>
            <person name="Moreno L."/>
            <person name="De Vries M."/>
            <person name="Munoz J.F."/>
            <person name="Stielow J.B."/>
        </authorList>
    </citation>
    <scope>NUCLEOTIDE SEQUENCE [LARGE SCALE GENOMIC DNA]</scope>
    <source>
        <strain evidence="1 2">EI222</strain>
    </source>
</reference>
<dbReference type="AlphaFoldDB" id="A0A1J9REI4"/>
<comment type="caution">
    <text evidence="1">The sequence shown here is derived from an EMBL/GenBank/DDBJ whole genome shotgun (WGS) entry which is preliminary data.</text>
</comment>
<protein>
    <submittedName>
        <fullName evidence="1">Uncharacterized protein</fullName>
    </submittedName>
</protein>
<dbReference type="SUPFAM" id="SSF56112">
    <property type="entry name" value="Protein kinase-like (PK-like)"/>
    <property type="match status" value="1"/>
</dbReference>
<evidence type="ECO:0000313" key="2">
    <source>
        <dbReference type="Proteomes" id="UP000242791"/>
    </source>
</evidence>